<sequence>ERDGFYNQWEQSERRRDGGGDEQNQRDRLRVTSRCLQVFLLIESDGGEIQSAYLSGQGRALFQMCSPKENISVDVIVRNKKTIGTFYGDRQAAGSAN</sequence>
<keyword evidence="3" id="KW-1185">Reference proteome</keyword>
<evidence type="ECO:0000313" key="2">
    <source>
        <dbReference type="EMBL" id="KAF3611430.1"/>
    </source>
</evidence>
<dbReference type="EMBL" id="QGKV02000297">
    <property type="protein sequence ID" value="KAF3611430.1"/>
    <property type="molecule type" value="Genomic_DNA"/>
</dbReference>
<name>A0ABQ7F727_BRACR</name>
<evidence type="ECO:0000256" key="1">
    <source>
        <dbReference type="SAM" id="MobiDB-lite"/>
    </source>
</evidence>
<proteinExistence type="predicted"/>
<feature type="compositionally biased region" description="Basic and acidic residues" evidence="1">
    <location>
        <begin position="11"/>
        <end position="26"/>
    </location>
</feature>
<organism evidence="2 3">
    <name type="scientific">Brassica cretica</name>
    <name type="common">Mustard</name>
    <dbReference type="NCBI Taxonomy" id="69181"/>
    <lineage>
        <taxon>Eukaryota</taxon>
        <taxon>Viridiplantae</taxon>
        <taxon>Streptophyta</taxon>
        <taxon>Embryophyta</taxon>
        <taxon>Tracheophyta</taxon>
        <taxon>Spermatophyta</taxon>
        <taxon>Magnoliopsida</taxon>
        <taxon>eudicotyledons</taxon>
        <taxon>Gunneridae</taxon>
        <taxon>Pentapetalae</taxon>
        <taxon>rosids</taxon>
        <taxon>malvids</taxon>
        <taxon>Brassicales</taxon>
        <taxon>Brassicaceae</taxon>
        <taxon>Brassiceae</taxon>
        <taxon>Brassica</taxon>
    </lineage>
</organism>
<comment type="caution">
    <text evidence="2">The sequence shown here is derived from an EMBL/GenBank/DDBJ whole genome shotgun (WGS) entry which is preliminary data.</text>
</comment>
<feature type="non-terminal residue" evidence="2">
    <location>
        <position position="1"/>
    </location>
</feature>
<accession>A0ABQ7F727</accession>
<feature type="region of interest" description="Disordered" evidence="1">
    <location>
        <begin position="1"/>
        <end position="26"/>
    </location>
</feature>
<protein>
    <submittedName>
        <fullName evidence="2">Uncharacterized protein</fullName>
    </submittedName>
</protein>
<dbReference type="Proteomes" id="UP000266723">
    <property type="component" value="Unassembled WGS sequence"/>
</dbReference>
<evidence type="ECO:0000313" key="3">
    <source>
        <dbReference type="Proteomes" id="UP000266723"/>
    </source>
</evidence>
<reference evidence="2 3" key="1">
    <citation type="journal article" date="2020" name="BMC Genomics">
        <title>Intraspecific diversification of the crop wild relative Brassica cretica Lam. using demographic model selection.</title>
        <authorList>
            <person name="Kioukis A."/>
            <person name="Michalopoulou V.A."/>
            <person name="Briers L."/>
            <person name="Pirintsos S."/>
            <person name="Studholme D.J."/>
            <person name="Pavlidis P."/>
            <person name="Sarris P.F."/>
        </authorList>
    </citation>
    <scope>NUCLEOTIDE SEQUENCE [LARGE SCALE GENOMIC DNA]</scope>
    <source>
        <strain evidence="3">cv. PFS-1207/04</strain>
    </source>
</reference>
<gene>
    <name evidence="2" type="ORF">DY000_02050310</name>
</gene>